<evidence type="ECO:0008006" key="3">
    <source>
        <dbReference type="Google" id="ProtNLM"/>
    </source>
</evidence>
<evidence type="ECO:0000313" key="1">
    <source>
        <dbReference type="EMBL" id="MDH5823789.1"/>
    </source>
</evidence>
<comment type="caution">
    <text evidence="1">The sequence shown here is derived from an EMBL/GenBank/DDBJ whole genome shotgun (WGS) entry which is preliminary data.</text>
</comment>
<proteinExistence type="predicted"/>
<dbReference type="SUPFAM" id="SSF117070">
    <property type="entry name" value="LEA14-like"/>
    <property type="match status" value="1"/>
</dbReference>
<evidence type="ECO:0000313" key="2">
    <source>
        <dbReference type="Proteomes" id="UP001156940"/>
    </source>
</evidence>
<organism evidence="1 2">
    <name type="scientific">Luteimonas endophytica</name>
    <dbReference type="NCBI Taxonomy" id="3042023"/>
    <lineage>
        <taxon>Bacteria</taxon>
        <taxon>Pseudomonadati</taxon>
        <taxon>Pseudomonadota</taxon>
        <taxon>Gammaproteobacteria</taxon>
        <taxon>Lysobacterales</taxon>
        <taxon>Lysobacteraceae</taxon>
        <taxon>Luteimonas</taxon>
    </lineage>
</organism>
<dbReference type="EMBL" id="JARXRM010000036">
    <property type="protein sequence ID" value="MDH5823789.1"/>
    <property type="molecule type" value="Genomic_DNA"/>
</dbReference>
<reference evidence="1 2" key="1">
    <citation type="submission" date="2023-04" db="EMBL/GenBank/DDBJ databases">
        <title>Luteimonas endophyticus RD2P54.</title>
        <authorList>
            <person name="Sun J.-Q."/>
        </authorList>
    </citation>
    <scope>NUCLEOTIDE SEQUENCE [LARGE SCALE GENOMIC DNA]</scope>
    <source>
        <strain evidence="1 2">RD2P54</strain>
    </source>
</reference>
<gene>
    <name evidence="1" type="ORF">QFW77_12450</name>
</gene>
<keyword evidence="2" id="KW-1185">Reference proteome</keyword>
<accession>A0ABT6JAL4</accession>
<name>A0ABT6JAL4_9GAMM</name>
<dbReference type="PROSITE" id="PS51257">
    <property type="entry name" value="PROKAR_LIPOPROTEIN"/>
    <property type="match status" value="1"/>
</dbReference>
<protein>
    <recommendedName>
        <fullName evidence="3">Late embryogenesis abundant protein LEA-2 subgroup domain-containing protein</fullName>
    </recommendedName>
</protein>
<sequence length="158" mass="16784">MVRPHTFLAWIACLLLVACSSGPVRRISEPAARIQQLSVGADGVWSVDLRIQNYSSIAMRFDTLRLELASGDTTAGTLEAAPQVSIAGESADVITLQLNPTAQAKLLLADALADARSLPYALRGELVASPADRGRARDYRVEHTGVLSPVPGLPGVLR</sequence>
<dbReference type="RefSeq" id="WP_280575060.1">
    <property type="nucleotide sequence ID" value="NZ_JARXRM010000036.1"/>
</dbReference>
<dbReference type="Proteomes" id="UP001156940">
    <property type="component" value="Unassembled WGS sequence"/>
</dbReference>